<dbReference type="EMBL" id="GBXM01023619">
    <property type="protein sequence ID" value="JAH84958.1"/>
    <property type="molecule type" value="Transcribed_RNA"/>
</dbReference>
<proteinExistence type="predicted"/>
<dbReference type="AlphaFoldDB" id="A0A0E9W660"/>
<evidence type="ECO:0000313" key="1">
    <source>
        <dbReference type="EMBL" id="JAH84958.1"/>
    </source>
</evidence>
<accession>A0A0E9W660</accession>
<name>A0A0E9W660_ANGAN</name>
<sequence length="51" mass="6292">MYSVWEAFFAWKWFKMPQNGSYRGKALQMSSVWEVLFKNISFKYPPENSYW</sequence>
<reference evidence="1" key="2">
    <citation type="journal article" date="2015" name="Fish Shellfish Immunol.">
        <title>Early steps in the European eel (Anguilla anguilla)-Vibrio vulnificus interaction in the gills: Role of the RtxA13 toxin.</title>
        <authorList>
            <person name="Callol A."/>
            <person name="Pajuelo D."/>
            <person name="Ebbesson L."/>
            <person name="Teles M."/>
            <person name="MacKenzie S."/>
            <person name="Amaro C."/>
        </authorList>
    </citation>
    <scope>NUCLEOTIDE SEQUENCE</scope>
</reference>
<organism evidence="1">
    <name type="scientific">Anguilla anguilla</name>
    <name type="common">European freshwater eel</name>
    <name type="synonym">Muraena anguilla</name>
    <dbReference type="NCBI Taxonomy" id="7936"/>
    <lineage>
        <taxon>Eukaryota</taxon>
        <taxon>Metazoa</taxon>
        <taxon>Chordata</taxon>
        <taxon>Craniata</taxon>
        <taxon>Vertebrata</taxon>
        <taxon>Euteleostomi</taxon>
        <taxon>Actinopterygii</taxon>
        <taxon>Neopterygii</taxon>
        <taxon>Teleostei</taxon>
        <taxon>Anguilliformes</taxon>
        <taxon>Anguillidae</taxon>
        <taxon>Anguilla</taxon>
    </lineage>
</organism>
<reference evidence="1" key="1">
    <citation type="submission" date="2014-11" db="EMBL/GenBank/DDBJ databases">
        <authorList>
            <person name="Amaro Gonzalez C."/>
        </authorList>
    </citation>
    <scope>NUCLEOTIDE SEQUENCE</scope>
</reference>
<protein>
    <submittedName>
        <fullName evidence="1">Uncharacterized protein</fullName>
    </submittedName>
</protein>